<evidence type="ECO:0000259" key="2">
    <source>
        <dbReference type="Pfam" id="PF13883"/>
    </source>
</evidence>
<dbReference type="AlphaFoldDB" id="A0A0C9RFQ0"/>
<dbReference type="SUPFAM" id="SSF50475">
    <property type="entry name" value="FMN-binding split barrel"/>
    <property type="match status" value="1"/>
</dbReference>
<feature type="domain" description="CREG-like beta-barrel" evidence="2">
    <location>
        <begin position="56"/>
        <end position="222"/>
    </location>
</feature>
<dbReference type="GO" id="GO:0005615">
    <property type="term" value="C:extracellular space"/>
    <property type="evidence" value="ECO:0007669"/>
    <property type="project" value="TreeGrafter"/>
</dbReference>
<name>A0A0C9RFQ0_9HYME</name>
<dbReference type="EMBL" id="GBYB01005821">
    <property type="protein sequence ID" value="JAG75588.1"/>
    <property type="molecule type" value="Transcribed_RNA"/>
</dbReference>
<feature type="non-terminal residue" evidence="3">
    <location>
        <position position="1"/>
    </location>
</feature>
<keyword evidence="1" id="KW-0472">Membrane</keyword>
<sequence>KHSWIVPEIDYNMAIANCSVFTFLLATFMIFNYCAAYSALEDARIISEYKRYLRTTDHAAVARSLVHKTNWASVGSISTNDKIADYPMVNIISVDDSAVDGASTGRIHFLLTDLDFTGPDWKHINKVTFLFSDDQTLNCKNHGLDPMEPTCPRTIISGKVKQLDKNDKNYNDWLQAFTVRHPAAKSWIKAHSFYLCELEIENIFVLDFYGGPHNVAVSDYYNAKPN</sequence>
<dbReference type="PANTHER" id="PTHR13343:SF17">
    <property type="entry name" value="CELLULAR REPRESSOR OF E1A-STIMULATED GENES, ISOFORM A"/>
    <property type="match status" value="1"/>
</dbReference>
<dbReference type="Pfam" id="PF13883">
    <property type="entry name" value="CREG_beta-barrel"/>
    <property type="match status" value="1"/>
</dbReference>
<reference evidence="3" key="1">
    <citation type="submission" date="2015-01" db="EMBL/GenBank/DDBJ databases">
        <title>Transcriptome Assembly of Fopius arisanus.</title>
        <authorList>
            <person name="Geib S."/>
        </authorList>
    </citation>
    <scope>NUCLEOTIDE SEQUENCE</scope>
</reference>
<keyword evidence="1" id="KW-1133">Transmembrane helix</keyword>
<gene>
    <name evidence="3" type="primary">Creg1</name>
    <name evidence="3" type="ORF">g.12645</name>
</gene>
<organism evidence="3">
    <name type="scientific">Fopius arisanus</name>
    <dbReference type="NCBI Taxonomy" id="64838"/>
    <lineage>
        <taxon>Eukaryota</taxon>
        <taxon>Metazoa</taxon>
        <taxon>Ecdysozoa</taxon>
        <taxon>Arthropoda</taxon>
        <taxon>Hexapoda</taxon>
        <taxon>Insecta</taxon>
        <taxon>Pterygota</taxon>
        <taxon>Neoptera</taxon>
        <taxon>Endopterygota</taxon>
        <taxon>Hymenoptera</taxon>
        <taxon>Apocrita</taxon>
        <taxon>Ichneumonoidea</taxon>
        <taxon>Braconidae</taxon>
        <taxon>Opiinae</taxon>
        <taxon>Fopius</taxon>
    </lineage>
</organism>
<evidence type="ECO:0000313" key="3">
    <source>
        <dbReference type="EMBL" id="JAG75588.1"/>
    </source>
</evidence>
<dbReference type="PANTHER" id="PTHR13343">
    <property type="entry name" value="CREG1 PROTEIN"/>
    <property type="match status" value="1"/>
</dbReference>
<evidence type="ECO:0000256" key="1">
    <source>
        <dbReference type="SAM" id="Phobius"/>
    </source>
</evidence>
<feature type="transmembrane region" description="Helical" evidence="1">
    <location>
        <begin position="20"/>
        <end position="40"/>
    </location>
</feature>
<dbReference type="FunFam" id="2.30.110.10:FF:000042">
    <property type="entry name" value="Uncharacterized protein, isoform A"/>
    <property type="match status" value="1"/>
</dbReference>
<proteinExistence type="predicted"/>
<keyword evidence="1" id="KW-0812">Transmembrane</keyword>
<protein>
    <submittedName>
        <fullName evidence="3">Creg1 protein</fullName>
    </submittedName>
</protein>
<dbReference type="GO" id="GO:0005737">
    <property type="term" value="C:cytoplasm"/>
    <property type="evidence" value="ECO:0007669"/>
    <property type="project" value="UniProtKB-ARBA"/>
</dbReference>
<dbReference type="Gene3D" id="2.30.110.10">
    <property type="entry name" value="Electron Transport, Fmn-binding Protein, Chain A"/>
    <property type="match status" value="1"/>
</dbReference>
<dbReference type="InterPro" id="IPR055343">
    <property type="entry name" value="CREG_beta-barrel"/>
</dbReference>
<accession>A0A0C9RFQ0</accession>
<dbReference type="InterPro" id="IPR012349">
    <property type="entry name" value="Split_barrel_FMN-bd"/>
</dbReference>